<evidence type="ECO:0000313" key="5">
    <source>
        <dbReference type="Proteomes" id="UP000620366"/>
    </source>
</evidence>
<gene>
    <name evidence="4" type="ORF">H8695_09250</name>
</gene>
<feature type="domain" description="AB hydrolase-1" evidence="3">
    <location>
        <begin position="297"/>
        <end position="507"/>
    </location>
</feature>
<organism evidence="4 5">
    <name type="scientific">Feifania hominis</name>
    <dbReference type="NCBI Taxonomy" id="2763660"/>
    <lineage>
        <taxon>Bacteria</taxon>
        <taxon>Bacillati</taxon>
        <taxon>Bacillota</taxon>
        <taxon>Clostridia</taxon>
        <taxon>Eubacteriales</taxon>
        <taxon>Feifaniaceae</taxon>
        <taxon>Feifania</taxon>
    </lineage>
</organism>
<name>A0A926DFH0_9FIRM</name>
<dbReference type="Pfam" id="PF07833">
    <property type="entry name" value="Cu_amine_oxidN1"/>
    <property type="match status" value="1"/>
</dbReference>
<evidence type="ECO:0000259" key="3">
    <source>
        <dbReference type="Pfam" id="PF12697"/>
    </source>
</evidence>
<accession>A0A926DFH0</accession>
<dbReference type="SUPFAM" id="SSF55383">
    <property type="entry name" value="Copper amine oxidase, domain N"/>
    <property type="match status" value="1"/>
</dbReference>
<reference evidence="4" key="1">
    <citation type="submission" date="2020-08" db="EMBL/GenBank/DDBJ databases">
        <title>Genome public.</title>
        <authorList>
            <person name="Liu C."/>
            <person name="Sun Q."/>
        </authorList>
    </citation>
    <scope>NUCLEOTIDE SEQUENCE</scope>
    <source>
        <strain evidence="4">BX7</strain>
    </source>
</reference>
<keyword evidence="4" id="KW-0378">Hydrolase</keyword>
<evidence type="ECO:0000256" key="1">
    <source>
        <dbReference type="SAM" id="SignalP"/>
    </source>
</evidence>
<evidence type="ECO:0000313" key="4">
    <source>
        <dbReference type="EMBL" id="MBC8536872.1"/>
    </source>
</evidence>
<dbReference type="Gene3D" id="3.40.50.1820">
    <property type="entry name" value="alpha/beta hydrolase"/>
    <property type="match status" value="1"/>
</dbReference>
<dbReference type="InterPro" id="IPR036582">
    <property type="entry name" value="Mao_N_sf"/>
</dbReference>
<dbReference type="GO" id="GO:0052689">
    <property type="term" value="F:carboxylic ester hydrolase activity"/>
    <property type="evidence" value="ECO:0007669"/>
    <property type="project" value="TreeGrafter"/>
</dbReference>
<dbReference type="SUPFAM" id="SSF53474">
    <property type="entry name" value="alpha/beta-Hydrolases"/>
    <property type="match status" value="1"/>
</dbReference>
<evidence type="ECO:0000259" key="2">
    <source>
        <dbReference type="Pfam" id="PF07833"/>
    </source>
</evidence>
<dbReference type="Proteomes" id="UP000620366">
    <property type="component" value="Unassembled WGS sequence"/>
</dbReference>
<dbReference type="Pfam" id="PF12697">
    <property type="entry name" value="Abhydrolase_6"/>
    <property type="match status" value="1"/>
</dbReference>
<comment type="caution">
    <text evidence="4">The sequence shown here is derived from an EMBL/GenBank/DDBJ whole genome shotgun (WGS) entry which is preliminary data.</text>
</comment>
<feature type="domain" description="Copper amine oxidase-like N-terminal" evidence="2">
    <location>
        <begin position="42"/>
        <end position="141"/>
    </location>
</feature>
<dbReference type="RefSeq" id="WP_249300880.1">
    <property type="nucleotide sequence ID" value="NZ_JACRSP010000004.1"/>
</dbReference>
<dbReference type="EMBL" id="JACRSP010000004">
    <property type="protein sequence ID" value="MBC8536872.1"/>
    <property type="molecule type" value="Genomic_DNA"/>
</dbReference>
<protein>
    <submittedName>
        <fullName evidence="4">Alpha/beta fold hydrolase</fullName>
    </submittedName>
</protein>
<dbReference type="InterPro" id="IPR000073">
    <property type="entry name" value="AB_hydrolase_1"/>
</dbReference>
<feature type="chain" id="PRO_5036781050" evidence="1">
    <location>
        <begin position="24"/>
        <end position="564"/>
    </location>
</feature>
<dbReference type="InterPro" id="IPR029058">
    <property type="entry name" value="AB_hydrolase_fold"/>
</dbReference>
<dbReference type="PANTHER" id="PTHR43265">
    <property type="entry name" value="ESTERASE ESTD"/>
    <property type="match status" value="1"/>
</dbReference>
<dbReference type="PANTHER" id="PTHR43265:SF1">
    <property type="entry name" value="ESTERASE ESTD"/>
    <property type="match status" value="1"/>
</dbReference>
<dbReference type="InterPro" id="IPR053145">
    <property type="entry name" value="AB_hydrolase_Est10"/>
</dbReference>
<dbReference type="AlphaFoldDB" id="A0A926DFH0"/>
<keyword evidence="5" id="KW-1185">Reference proteome</keyword>
<dbReference type="InterPro" id="IPR012854">
    <property type="entry name" value="Cu_amine_oxidase-like_N"/>
</dbReference>
<keyword evidence="1" id="KW-0732">Signal</keyword>
<feature type="signal peptide" evidence="1">
    <location>
        <begin position="1"/>
        <end position="23"/>
    </location>
</feature>
<dbReference type="Gene3D" id="3.30.457.10">
    <property type="entry name" value="Copper amine oxidase-like, N-terminal domain"/>
    <property type="match status" value="1"/>
</dbReference>
<sequence>MKKLLSVLLAALLLLGAVPAVSAAGAPAPAIMLDAQRLSYAAADAEPVLSAAGRTMVPLAATVRAMFPQGATVSTVHDTATVQAGGVELVFQQGEDAMLRNGVSVPLEGGAPYLENGELMVPVRPLAEGLGLFVGWSSEGGSPTVTLYHNPGATDAERSAANFIFSLLGNPYAAGGYELDDAMSALFSSPNGGVLIDSLFQGAGQFAQLAAPYSFSMQGYEMAVLPTRFTAGAANICVTVDTAGKIAGIQLLPYGETVPAVMPEGVSESELNFTAADSKVFSGTMTKPDGEGKFPCVVLVHGSGMNDRDETAGPNKPFRDVAWGLAERGIAVYRYDKRTYLYPNESSLDETFDMEKETTLDAVDAVNMVAQLPYVDTENIVVLGHSQGGYKIPAIAEKADQADKFIIMSGPARSLPDLMVEQYTFLTTVNGVQTEQGKQMVAALKADIAKLTDDSVPDSEILPMLGARKYYWKQTLGYDPIEVSKSITEPVLVTQGERDYQVTMEDFALWKAAHADDANWNFLSYPKMNHMQADGEGPMNNLEYLVPHRVKEQLLDDYAAFIKG</sequence>
<proteinExistence type="predicted"/>